<gene>
    <name evidence="2" type="ORF">ACHHYP_00321</name>
</gene>
<reference evidence="2 3" key="1">
    <citation type="journal article" date="2014" name="Genome Biol. Evol.">
        <title>The secreted proteins of Achlya hypogyna and Thraustotheca clavata identify the ancestral oomycete secretome and reveal gene acquisitions by horizontal gene transfer.</title>
        <authorList>
            <person name="Misner I."/>
            <person name="Blouin N."/>
            <person name="Leonard G."/>
            <person name="Richards T.A."/>
            <person name="Lane C.E."/>
        </authorList>
    </citation>
    <scope>NUCLEOTIDE SEQUENCE [LARGE SCALE GENOMIC DNA]</scope>
    <source>
        <strain evidence="2 3">ATCC 48635</strain>
    </source>
</reference>
<evidence type="ECO:0000313" key="3">
    <source>
        <dbReference type="Proteomes" id="UP000243579"/>
    </source>
</evidence>
<dbReference type="AlphaFoldDB" id="A0A1V9ZUM0"/>
<sequence length="575" mass="62217">MSSCRALHPEDIHEDDLHVDHEDEEMAMLLHDGDDWNVDLDGLELDARSPTAVSDVNVSGDHDNGYEELLSRVNLSGEEHFTCLRMEADERMERTSIETCGSESGSDKVEDDTTDCEVCWGENEADEKAFFDIDHRVICDKQNRFLVSWAPAVVCPAVEEAKDTTCDDDQSTNAAAVSPLPPQVTETGRMVNHILASCLKKRKLHVPYKHQVKLVNFTPVVAKTTPTLLTKVSPTLPMIKVTSPLVTMPTPSLTKSMPPKVDSPLRTTAKTSSPLLATVGSSPQQSKPATQLVAKVGSPQLPSKTAVAHIPSSTPPPTKASPPLFNKVSSAVVTAKALTTPSSAIATAKAPSATGPPTFLSNISLPARTALPLVANIKAPEQPQAPVAKADMPGFVAPSNQTPTMSKARDKDNVMQPTDDGKKIELTTLPKKMPSPGVPCTLLTKKVAQEKRKHAMMSMASPPGLSLSTCKVAGDDHISEADMVVDEELLELGNSITASTSRILRPKTESVLPEMGSAMPQELRDLKLKIESTESRVEGTKHRHRKGGPCPRCQVQNQLRAAKRALLCRMKRYKN</sequence>
<comment type="caution">
    <text evidence="2">The sequence shown here is derived from an EMBL/GenBank/DDBJ whole genome shotgun (WGS) entry which is preliminary data.</text>
</comment>
<feature type="compositionally biased region" description="Basic and acidic residues" evidence="1">
    <location>
        <begin position="407"/>
        <end position="420"/>
    </location>
</feature>
<dbReference type="Proteomes" id="UP000243579">
    <property type="component" value="Unassembled WGS sequence"/>
</dbReference>
<evidence type="ECO:0000313" key="2">
    <source>
        <dbReference type="EMBL" id="OQS01695.1"/>
    </source>
</evidence>
<dbReference type="EMBL" id="JNBR01000002">
    <property type="protein sequence ID" value="OQS01695.1"/>
    <property type="molecule type" value="Genomic_DNA"/>
</dbReference>
<evidence type="ECO:0000256" key="1">
    <source>
        <dbReference type="SAM" id="MobiDB-lite"/>
    </source>
</evidence>
<organism evidence="2 3">
    <name type="scientific">Achlya hypogyna</name>
    <name type="common">Oomycete</name>
    <name type="synonym">Protoachlya hypogyna</name>
    <dbReference type="NCBI Taxonomy" id="1202772"/>
    <lineage>
        <taxon>Eukaryota</taxon>
        <taxon>Sar</taxon>
        <taxon>Stramenopiles</taxon>
        <taxon>Oomycota</taxon>
        <taxon>Saprolegniomycetes</taxon>
        <taxon>Saprolegniales</taxon>
        <taxon>Achlyaceae</taxon>
        <taxon>Achlya</taxon>
    </lineage>
</organism>
<name>A0A1V9ZUM0_ACHHY</name>
<feature type="region of interest" description="Disordered" evidence="1">
    <location>
        <begin position="400"/>
        <end position="420"/>
    </location>
</feature>
<proteinExistence type="predicted"/>
<protein>
    <submittedName>
        <fullName evidence="2">Uncharacterized protein</fullName>
    </submittedName>
</protein>
<keyword evidence="3" id="KW-1185">Reference proteome</keyword>
<accession>A0A1V9ZUM0</accession>
<dbReference type="OrthoDB" id="71645at2759"/>